<keyword evidence="7" id="KW-1185">Reference proteome</keyword>
<dbReference type="Pfam" id="PF12705">
    <property type="entry name" value="PDDEXK_1"/>
    <property type="match status" value="1"/>
</dbReference>
<dbReference type="RefSeq" id="WP_075730270.1">
    <property type="nucleotide sequence ID" value="NZ_BJNB01000035.1"/>
</dbReference>
<keyword evidence="3" id="KW-0234">DNA repair</keyword>
<keyword evidence="2" id="KW-0347">Helicase</keyword>
<evidence type="ECO:0000313" key="5">
    <source>
        <dbReference type="EMBL" id="APT87349.1"/>
    </source>
</evidence>
<dbReference type="EMBL" id="CP009246">
    <property type="protein sequence ID" value="APT87349.1"/>
    <property type="molecule type" value="Genomic_DNA"/>
</dbReference>
<evidence type="ECO:0000256" key="2">
    <source>
        <dbReference type="ARBA" id="ARBA00022806"/>
    </source>
</evidence>
<evidence type="ECO:0000313" key="8">
    <source>
        <dbReference type="Proteomes" id="UP000315353"/>
    </source>
</evidence>
<reference evidence="5 7" key="1">
    <citation type="submission" date="2014-08" db="EMBL/GenBank/DDBJ databases">
        <title>Complete genome sequence of Corynebacterium flavescens OJ8(T)(=DSM 20296(T)), isolated from cheese.</title>
        <authorList>
            <person name="Ruckert C."/>
            <person name="Albersmeier A."/>
            <person name="Winkler A."/>
            <person name="Kalinowski J."/>
        </authorList>
    </citation>
    <scope>NUCLEOTIDE SEQUENCE [LARGE SCALE GENOMIC DNA]</scope>
    <source>
        <strain evidence="5 7">OJ8</strain>
    </source>
</reference>
<keyword evidence="1" id="KW-0227">DNA damage</keyword>
<dbReference type="OrthoDB" id="1488830at2"/>
<dbReference type="KEGG" id="cfc:CFLV_09220"/>
<keyword evidence="2" id="KW-0547">Nucleotide-binding</keyword>
<dbReference type="Proteomes" id="UP000315353">
    <property type="component" value="Unassembled WGS sequence"/>
</dbReference>
<protein>
    <recommendedName>
        <fullName evidence="4">PD-(D/E)XK endonuclease-like domain-containing protein</fullName>
    </recommendedName>
</protein>
<reference evidence="6 8" key="2">
    <citation type="submission" date="2019-06" db="EMBL/GenBank/DDBJ databases">
        <title>Whole genome shotgun sequence of Corynebacterium flavescens NBRC 14136.</title>
        <authorList>
            <person name="Hosoyama A."/>
            <person name="Uohara A."/>
            <person name="Ohji S."/>
            <person name="Ichikawa N."/>
        </authorList>
    </citation>
    <scope>NUCLEOTIDE SEQUENCE [LARGE SCALE GENOMIC DNA]</scope>
    <source>
        <strain evidence="6 8">NBRC 14136</strain>
    </source>
</reference>
<evidence type="ECO:0000259" key="4">
    <source>
        <dbReference type="Pfam" id="PF12705"/>
    </source>
</evidence>
<dbReference type="EMBL" id="BJNB01000035">
    <property type="protein sequence ID" value="GEB98459.1"/>
    <property type="molecule type" value="Genomic_DNA"/>
</dbReference>
<dbReference type="GeneID" id="82880880"/>
<accession>A0A1L7CNE0</accession>
<keyword evidence="2" id="KW-0378">Hydrolase</keyword>
<dbReference type="Proteomes" id="UP000185479">
    <property type="component" value="Chromosome"/>
</dbReference>
<evidence type="ECO:0000313" key="7">
    <source>
        <dbReference type="Proteomes" id="UP000185479"/>
    </source>
</evidence>
<gene>
    <name evidence="6" type="ORF">CFL01nite_19540</name>
    <name evidence="5" type="ORF">CFLV_09220</name>
</gene>
<keyword evidence="2" id="KW-0067">ATP-binding</keyword>
<sequence length="878" mass="95249">MHIDFGWEFDHRADTTSTTVGTVRCGPQGLATTLATRLGLQAPQLTAPERIVAYRSALHNAVAAGRADWCAESCAKNPWAMAQALLRWRDELVANGWRPEGDVPTDSASRLAVIDLIERMNTVPAGAADSIRAVAQALWEMSSKGQSWPVGISTISLHFCRIDELPRIWQEIFSGLQAQGVQVDEVAQVSRLESLDIITADTIYECATSAARILAQSEHQTILTGAATTALDHELALRNQAAIGYGESAPTPTLPVFLAACTRPHDIRALSTLTMLRYSTGSLIPNFVGNRIRSLLNRAAGVGSAEWAEEFETGALAQDELARDIDQLVRLQPLEDTDVLSAEDLLPHLEWLRARFLKLGQSFEAEVVAQARNVLSTAGTLSRRELDSILEALSAHCPALPQAQPGRSVAQHPVALPLGCQEVLWWAPIDNTVSVAQDFTQVEVAQLAQAGVHLPIPSSLAPLVISGQLGILTTARSITAVIPSYFSGEETSRHPLLNLLLSKVRDALPSTESGKASVTEIAKKVTSRAGALVQGDTWSFRGLRLPVTLPAIAALPAGNPFYREFSPAAHLLPERLSYSQMVDIIQHPLEWLLRRRLGIDPGVAMNLPGGNQLYGTVVHKVFEDLHAKNATAAEVEKAFNSALEGYGAELTLKGQESARKRLLGDTTRAVADINAAVRAMGATISGNETPITGVTLPELPGREGAPVELRGQRDVDLDFGGGRIGLFDLKYTTSKNKFSDEISKNQEMQLAVYARSLAGTAKGLGSYPVAYYSILQTRFFSPFPIFSPPYTGPASLPEDSLTPLWDRMVYHVNYVLDGLRQGWVFDLDNFRSLDKKDQAAFPEFSTRVTELEARGMATRAASPYTAFDFLTGNKGDQA</sequence>
<dbReference type="GO" id="GO:0006281">
    <property type="term" value="P:DNA repair"/>
    <property type="evidence" value="ECO:0007669"/>
    <property type="project" value="UniProtKB-KW"/>
</dbReference>
<name>A0A1L7CNE0_CORFL</name>
<dbReference type="GO" id="GO:0004386">
    <property type="term" value="F:helicase activity"/>
    <property type="evidence" value="ECO:0007669"/>
    <property type="project" value="UniProtKB-KW"/>
</dbReference>
<proteinExistence type="predicted"/>
<dbReference type="InterPro" id="IPR038726">
    <property type="entry name" value="PDDEXK_AddAB-type"/>
</dbReference>
<evidence type="ECO:0000313" key="6">
    <source>
        <dbReference type="EMBL" id="GEB98459.1"/>
    </source>
</evidence>
<evidence type="ECO:0000256" key="1">
    <source>
        <dbReference type="ARBA" id="ARBA00022763"/>
    </source>
</evidence>
<feature type="domain" description="PD-(D/E)XK endonuclease-like" evidence="4">
    <location>
        <begin position="575"/>
        <end position="787"/>
    </location>
</feature>
<organism evidence="5 7">
    <name type="scientific">Corynebacterium flavescens</name>
    <dbReference type="NCBI Taxonomy" id="28028"/>
    <lineage>
        <taxon>Bacteria</taxon>
        <taxon>Bacillati</taxon>
        <taxon>Actinomycetota</taxon>
        <taxon>Actinomycetes</taxon>
        <taxon>Mycobacteriales</taxon>
        <taxon>Corynebacteriaceae</taxon>
        <taxon>Corynebacterium</taxon>
    </lineage>
</organism>
<dbReference type="AlphaFoldDB" id="A0A1L7CNE0"/>
<dbReference type="STRING" id="28028.CFLV_09220"/>
<evidence type="ECO:0000256" key="3">
    <source>
        <dbReference type="ARBA" id="ARBA00023204"/>
    </source>
</evidence>